<feature type="domain" description="Glycosyltransferase 2-like" evidence="5">
    <location>
        <begin position="37"/>
        <end position="203"/>
    </location>
</feature>
<dbReference type="Gene3D" id="3.90.550.10">
    <property type="entry name" value="Spore Coat Polysaccharide Biosynthesis Protein SpsA, Chain A"/>
    <property type="match status" value="1"/>
</dbReference>
<dbReference type="AlphaFoldDB" id="A0A160NWR1"/>
<evidence type="ECO:0000313" key="6">
    <source>
        <dbReference type="EMBL" id="BAU83197.1"/>
    </source>
</evidence>
<feature type="compositionally biased region" description="Low complexity" evidence="4">
    <location>
        <begin position="7"/>
        <end position="26"/>
    </location>
</feature>
<comment type="similarity">
    <text evidence="1">Belongs to the glycosyltransferase 2 family.</text>
</comment>
<dbReference type="Proteomes" id="UP000217676">
    <property type="component" value="Chromosome"/>
</dbReference>
<keyword evidence="2" id="KW-0328">Glycosyltransferase</keyword>
<dbReference type="RefSeq" id="WP_359883764.1">
    <property type="nucleotide sequence ID" value="NZ_JBEYHT010000066.1"/>
</dbReference>
<dbReference type="PANTHER" id="PTHR43685:SF5">
    <property type="entry name" value="GLYCOSYLTRANSFERASE EPSE-RELATED"/>
    <property type="match status" value="1"/>
</dbReference>
<reference evidence="6 7" key="1">
    <citation type="journal article" date="2016" name="Genome Announc.">
        <title>Complete Genome Sequence of Thiostrepton-Producing Streptomyces laurentii ATCC 31255.</title>
        <authorList>
            <person name="Doi K."/>
            <person name="Fujino Y."/>
            <person name="Nagayoshi Y."/>
            <person name="Ohshima T."/>
            <person name="Ogata S."/>
        </authorList>
    </citation>
    <scope>NUCLEOTIDE SEQUENCE [LARGE SCALE GENOMIC DNA]</scope>
    <source>
        <strain evidence="6 7">ATCC 31255</strain>
    </source>
</reference>
<dbReference type="EMBL" id="AP017424">
    <property type="protein sequence ID" value="BAU83197.1"/>
    <property type="molecule type" value="Genomic_DNA"/>
</dbReference>
<name>A0A160NWR1_STRLU</name>
<dbReference type="GO" id="GO:0016757">
    <property type="term" value="F:glycosyltransferase activity"/>
    <property type="evidence" value="ECO:0007669"/>
    <property type="project" value="UniProtKB-KW"/>
</dbReference>
<dbReference type="SUPFAM" id="SSF53448">
    <property type="entry name" value="Nucleotide-diphospho-sugar transferases"/>
    <property type="match status" value="1"/>
</dbReference>
<evidence type="ECO:0000256" key="4">
    <source>
        <dbReference type="SAM" id="MobiDB-lite"/>
    </source>
</evidence>
<evidence type="ECO:0000256" key="3">
    <source>
        <dbReference type="ARBA" id="ARBA00022679"/>
    </source>
</evidence>
<feature type="region of interest" description="Disordered" evidence="4">
    <location>
        <begin position="1"/>
        <end position="26"/>
    </location>
</feature>
<sequence length="329" mass="35868">MTAVQQASDPSGATGPSGAPATTGTPAALGTLGTLDIMLPHYGDTALMQDAVRSVLAQTDPDWRLTVVDDGTEPGVPEWFAALGDPRVRYQRNARNLGITGNFRKCVDLVESAHFTMLGSDDLLLPTYVATMRAAVAAVPGAVLYQPGVEVIDEHGRPATTLGDEVKRRLYAPRHTGRRRVLSGEPLAANLLGGNWLYFPSIVWRADAVKEVNFREDLSVIQDLALIIELIRRGGRLVVEPATAFRYRRHSGSLSSTEALSGARFGEAVRFFHEVAGDLDRHGWPRAARAARRHLSMRLHALTMVPGALRLRRPDAVRSLLRYALTPAR</sequence>
<dbReference type="InterPro" id="IPR050834">
    <property type="entry name" value="Glycosyltransf_2"/>
</dbReference>
<evidence type="ECO:0000256" key="2">
    <source>
        <dbReference type="ARBA" id="ARBA00022676"/>
    </source>
</evidence>
<dbReference type="InterPro" id="IPR001173">
    <property type="entry name" value="Glyco_trans_2-like"/>
</dbReference>
<evidence type="ECO:0000256" key="1">
    <source>
        <dbReference type="ARBA" id="ARBA00006739"/>
    </source>
</evidence>
<accession>A0A160NWR1</accession>
<keyword evidence="7" id="KW-1185">Reference proteome</keyword>
<proteinExistence type="inferred from homology"/>
<keyword evidence="3 6" id="KW-0808">Transferase</keyword>
<organism evidence="6 7">
    <name type="scientific">Streptomyces laurentii</name>
    <dbReference type="NCBI Taxonomy" id="39478"/>
    <lineage>
        <taxon>Bacteria</taxon>
        <taxon>Bacillati</taxon>
        <taxon>Actinomycetota</taxon>
        <taxon>Actinomycetes</taxon>
        <taxon>Kitasatosporales</taxon>
        <taxon>Streptomycetaceae</taxon>
        <taxon>Streptomyces</taxon>
    </lineage>
</organism>
<dbReference type="Pfam" id="PF00535">
    <property type="entry name" value="Glycos_transf_2"/>
    <property type="match status" value="1"/>
</dbReference>
<dbReference type="PANTHER" id="PTHR43685">
    <property type="entry name" value="GLYCOSYLTRANSFERASE"/>
    <property type="match status" value="1"/>
</dbReference>
<protein>
    <submittedName>
        <fullName evidence="6">Glycosyltransferase</fullName>
    </submittedName>
</protein>
<dbReference type="KEGG" id="slau:SLA_2267"/>
<evidence type="ECO:0000259" key="5">
    <source>
        <dbReference type="Pfam" id="PF00535"/>
    </source>
</evidence>
<evidence type="ECO:0000313" key="7">
    <source>
        <dbReference type="Proteomes" id="UP000217676"/>
    </source>
</evidence>
<gene>
    <name evidence="6" type="ORF">SLA_2267</name>
</gene>
<dbReference type="InterPro" id="IPR029044">
    <property type="entry name" value="Nucleotide-diphossugar_trans"/>
</dbReference>